<dbReference type="InterPro" id="IPR012337">
    <property type="entry name" value="RNaseH-like_sf"/>
</dbReference>
<comment type="caution">
    <text evidence="2">The sequence shown here is derived from an EMBL/GenBank/DDBJ whole genome shotgun (WGS) entry which is preliminary data.</text>
</comment>
<dbReference type="AlphaFoldDB" id="A0A1J9SA79"/>
<name>A0A1J9SA79_9PEZI</name>
<feature type="compositionally biased region" description="Basic and acidic residues" evidence="1">
    <location>
        <begin position="283"/>
        <end position="305"/>
    </location>
</feature>
<gene>
    <name evidence="2" type="ORF">BKCO1_9000128</name>
</gene>
<dbReference type="Gene3D" id="3.30.420.10">
    <property type="entry name" value="Ribonuclease H-like superfamily/Ribonuclease H"/>
    <property type="match status" value="1"/>
</dbReference>
<dbReference type="Proteomes" id="UP000183809">
    <property type="component" value="Unassembled WGS sequence"/>
</dbReference>
<dbReference type="GO" id="GO:0003676">
    <property type="term" value="F:nucleic acid binding"/>
    <property type="evidence" value="ECO:0007669"/>
    <property type="project" value="InterPro"/>
</dbReference>
<dbReference type="RefSeq" id="XP_020133048.1">
    <property type="nucleotide sequence ID" value="XM_020279769.1"/>
</dbReference>
<keyword evidence="3" id="KW-1185">Reference proteome</keyword>
<protein>
    <submittedName>
        <fullName evidence="2">Uncharacterized protein</fullName>
    </submittedName>
</protein>
<feature type="region of interest" description="Disordered" evidence="1">
    <location>
        <begin position="282"/>
        <end position="315"/>
    </location>
</feature>
<reference evidence="2 3" key="1">
    <citation type="submission" date="2016-10" db="EMBL/GenBank/DDBJ databases">
        <title>Proteomics and genomics reveal pathogen-plant mechanisms compatible with a hemibiotrophic lifestyle of Diplodia corticola.</title>
        <authorList>
            <person name="Fernandes I."/>
            <person name="De Jonge R."/>
            <person name="Van De Peer Y."/>
            <person name="Devreese B."/>
            <person name="Alves A."/>
            <person name="Esteves A.C."/>
        </authorList>
    </citation>
    <scope>NUCLEOTIDE SEQUENCE [LARGE SCALE GENOMIC DNA]</scope>
    <source>
        <strain evidence="2 3">CBS 112549</strain>
    </source>
</reference>
<dbReference type="InterPro" id="IPR036397">
    <property type="entry name" value="RNaseH_sf"/>
</dbReference>
<dbReference type="OrthoDB" id="3797754at2759"/>
<dbReference type="SUPFAM" id="SSF53098">
    <property type="entry name" value="Ribonuclease H-like"/>
    <property type="match status" value="1"/>
</dbReference>
<organism evidence="2 3">
    <name type="scientific">Diplodia corticola</name>
    <dbReference type="NCBI Taxonomy" id="236234"/>
    <lineage>
        <taxon>Eukaryota</taxon>
        <taxon>Fungi</taxon>
        <taxon>Dikarya</taxon>
        <taxon>Ascomycota</taxon>
        <taxon>Pezizomycotina</taxon>
        <taxon>Dothideomycetes</taxon>
        <taxon>Dothideomycetes incertae sedis</taxon>
        <taxon>Botryosphaeriales</taxon>
        <taxon>Botryosphaeriaceae</taxon>
        <taxon>Diplodia</taxon>
    </lineage>
</organism>
<proteinExistence type="predicted"/>
<evidence type="ECO:0000256" key="1">
    <source>
        <dbReference type="SAM" id="MobiDB-lite"/>
    </source>
</evidence>
<accession>A0A1J9SA79</accession>
<evidence type="ECO:0000313" key="2">
    <source>
        <dbReference type="EMBL" id="OJD36788.1"/>
    </source>
</evidence>
<dbReference type="GeneID" id="31020032"/>
<sequence>MPAAQQTTRSGNGDLKWEDFEPLATKCAALIHLNKNVAEAKAFATKYSIPRPADDILAVFCDGSASARLSAAGVARARLAGGKRCKIKTQNRRWVSSGVAYKADPGAEAWQLEGYPGAGLWTSTNGEVDALGRAAALAADRALADLTFSKVYCFTDHLNVLDVLAGLPATRRLPYRWDLPLLLDVMKGLVRLAERPGVEVRLYWVPSHCGVPGEEMADKAAHMARPDVLLPREYPVVGPAVRVDEPPQRLGPASKYLKNRRTSARKKRQKARLSAELDVTYGRLEKYDEDGNGHGRAESDADADGHGQAGLHSPE</sequence>
<evidence type="ECO:0000313" key="3">
    <source>
        <dbReference type="Proteomes" id="UP000183809"/>
    </source>
</evidence>
<dbReference type="EMBL" id="MNUE01000009">
    <property type="protein sequence ID" value="OJD36788.1"/>
    <property type="molecule type" value="Genomic_DNA"/>
</dbReference>